<dbReference type="AlphaFoldDB" id="A0A098YPD3"/>
<evidence type="ECO:0000313" key="2">
    <source>
        <dbReference type="EMBL" id="KGI21201.1"/>
    </source>
</evidence>
<reference evidence="2 3" key="1">
    <citation type="submission" date="2014-07" db="EMBL/GenBank/DDBJ databases">
        <authorList>
            <person name="McCorrison J."/>
            <person name="Sanka R."/>
            <person name="Torralba M."/>
            <person name="Gillis M."/>
            <person name="Haft D.H."/>
            <person name="Methe B."/>
            <person name="Sutton G."/>
            <person name="Nelson K.E."/>
        </authorList>
    </citation>
    <scope>NUCLEOTIDE SEQUENCE [LARGE SCALE GENOMIC DNA]</scope>
    <source>
        <strain evidence="2 3">S9-PR14</strain>
    </source>
</reference>
<proteinExistence type="predicted"/>
<feature type="chain" id="PRO_5001951177" evidence="1">
    <location>
        <begin position="20"/>
        <end position="139"/>
    </location>
</feature>
<evidence type="ECO:0000256" key="1">
    <source>
        <dbReference type="SAM" id="SignalP"/>
    </source>
</evidence>
<evidence type="ECO:0000313" key="3">
    <source>
        <dbReference type="Proteomes" id="UP000029723"/>
    </source>
</evidence>
<dbReference type="Proteomes" id="UP000029723">
    <property type="component" value="Unassembled WGS sequence"/>
</dbReference>
<protein>
    <submittedName>
        <fullName evidence="2">Uncharacterized protein</fullName>
    </submittedName>
</protein>
<organism evidence="2 3">
    <name type="scientific">Hoylesella timonensis S9-PR14</name>
    <dbReference type="NCBI Taxonomy" id="1401062"/>
    <lineage>
        <taxon>Bacteria</taxon>
        <taxon>Pseudomonadati</taxon>
        <taxon>Bacteroidota</taxon>
        <taxon>Bacteroidia</taxon>
        <taxon>Bacteroidales</taxon>
        <taxon>Prevotellaceae</taxon>
        <taxon>Hoylesella</taxon>
    </lineage>
</organism>
<comment type="caution">
    <text evidence="2">The sequence shown here is derived from an EMBL/GenBank/DDBJ whole genome shotgun (WGS) entry which is preliminary data.</text>
</comment>
<feature type="signal peptide" evidence="1">
    <location>
        <begin position="1"/>
        <end position="19"/>
    </location>
</feature>
<name>A0A098YPD3_9BACT</name>
<accession>A0A098YPD3</accession>
<dbReference type="OrthoDB" id="5873496at2"/>
<dbReference type="RefSeq" id="WP_036929054.1">
    <property type="nucleotide sequence ID" value="NZ_JRPQ01000178.1"/>
</dbReference>
<sequence length="139" mass="15850">MKKSFLIFLMIISSITMLAQTKKYYCEVKGIEKELSSGLKIVFDFGNNPVYSAWGGLKSKQQLVDEEGEEIPFNSMVDAGNYMSDKGWTFVQAYTSVYGSQAIVHWIFYKEATNPNVAVKGIMTKDEYNKTKKNDRNSR</sequence>
<dbReference type="EMBL" id="JRPQ01000178">
    <property type="protein sequence ID" value="KGI21201.1"/>
    <property type="molecule type" value="Genomic_DNA"/>
</dbReference>
<gene>
    <name evidence="2" type="ORF">HMPREF9304_11610</name>
</gene>
<keyword evidence="1" id="KW-0732">Signal</keyword>